<dbReference type="Pfam" id="PF07264">
    <property type="entry name" value="EI24"/>
    <property type="match status" value="1"/>
</dbReference>
<gene>
    <name evidence="6" type="ORF">Rsw2DRAFT_2532</name>
</gene>
<sequence length="230" mass="25060">MMLADFLRALAQLDDARFRRVVLAGLGLSLALLAAIYAVFVGGIQMFFPDTLTLPWFGPVSGFDTLLSWGSALLVLGLSIFMMMPVAAMFTGFFLEDVVRAVEARHYPGLPAIPRPRFTDALIDSAGFFGVLVGINLLALLLYPFAGPLAPLLFWGVNGLLLGREYFTLVAMRRLGRSGAASLRRRHWVQIWIAGSLMAAPLSVPLVNLIVPVLGVATFTHLFQRLNRGG</sequence>
<evidence type="ECO:0000256" key="2">
    <source>
        <dbReference type="ARBA" id="ARBA00022692"/>
    </source>
</evidence>
<feature type="transmembrane region" description="Helical" evidence="5">
    <location>
        <begin position="191"/>
        <end position="217"/>
    </location>
</feature>
<proteinExistence type="predicted"/>
<reference evidence="6 7" key="1">
    <citation type="submission" date="2009-08" db="EMBL/GenBank/DDBJ databases">
        <title>The draft genome of Rhodobacter sp. SW2.</title>
        <authorList>
            <consortium name="US DOE Joint Genome Institute (JGI-PGF)"/>
            <person name="Lucas S."/>
            <person name="Copeland A."/>
            <person name="Lapidus A."/>
            <person name="Glavina del Rio T."/>
            <person name="Tice H."/>
            <person name="Bruce D."/>
            <person name="Goodwin L."/>
            <person name="Pitluck S."/>
            <person name="Larimer F."/>
            <person name="Land M.L."/>
            <person name="Hauser L."/>
            <person name="Emerson D."/>
        </authorList>
    </citation>
    <scope>NUCLEOTIDE SEQUENCE [LARGE SCALE GENOMIC DNA]</scope>
    <source>
        <strain evidence="6 7">SW2</strain>
    </source>
</reference>
<name>C8S3A4_9RHOB</name>
<accession>C8S3A4</accession>
<dbReference type="AlphaFoldDB" id="C8S3A4"/>
<dbReference type="InterPro" id="IPR059112">
    <property type="entry name" value="CysZ/EI24"/>
</dbReference>
<keyword evidence="7" id="KW-1185">Reference proteome</keyword>
<feature type="transmembrane region" description="Helical" evidence="5">
    <location>
        <begin position="152"/>
        <end position="171"/>
    </location>
</feature>
<evidence type="ECO:0000256" key="1">
    <source>
        <dbReference type="ARBA" id="ARBA00004141"/>
    </source>
</evidence>
<keyword evidence="2 5" id="KW-0812">Transmembrane</keyword>
<dbReference type="Proteomes" id="UP000010121">
    <property type="component" value="Unassembled WGS sequence"/>
</dbReference>
<dbReference type="EMBL" id="ACYY01000017">
    <property type="protein sequence ID" value="EEW24586.1"/>
    <property type="molecule type" value="Genomic_DNA"/>
</dbReference>
<evidence type="ECO:0000256" key="5">
    <source>
        <dbReference type="SAM" id="Phobius"/>
    </source>
</evidence>
<keyword evidence="3 5" id="KW-1133">Transmembrane helix</keyword>
<evidence type="ECO:0008006" key="8">
    <source>
        <dbReference type="Google" id="ProtNLM"/>
    </source>
</evidence>
<comment type="caution">
    <text evidence="6">The sequence shown here is derived from an EMBL/GenBank/DDBJ whole genome shotgun (WGS) entry which is preliminary data.</text>
</comment>
<dbReference type="eggNOG" id="COG2981">
    <property type="taxonomic scope" value="Bacteria"/>
</dbReference>
<dbReference type="STRING" id="371731.Rsw2DRAFT_2532"/>
<organism evidence="6 7">
    <name type="scientific">Rhodobacter ferrooxidans</name>
    <dbReference type="NCBI Taxonomy" id="371731"/>
    <lineage>
        <taxon>Bacteria</taxon>
        <taxon>Pseudomonadati</taxon>
        <taxon>Pseudomonadota</taxon>
        <taxon>Alphaproteobacteria</taxon>
        <taxon>Rhodobacterales</taxon>
        <taxon>Rhodobacter group</taxon>
        <taxon>Rhodobacter</taxon>
    </lineage>
</organism>
<feature type="transmembrane region" description="Helical" evidence="5">
    <location>
        <begin position="125"/>
        <end position="146"/>
    </location>
</feature>
<evidence type="ECO:0000313" key="6">
    <source>
        <dbReference type="EMBL" id="EEW24586.1"/>
    </source>
</evidence>
<evidence type="ECO:0000313" key="7">
    <source>
        <dbReference type="Proteomes" id="UP000010121"/>
    </source>
</evidence>
<feature type="transmembrane region" description="Helical" evidence="5">
    <location>
        <begin position="68"/>
        <end position="95"/>
    </location>
</feature>
<evidence type="ECO:0000256" key="4">
    <source>
        <dbReference type="ARBA" id="ARBA00023136"/>
    </source>
</evidence>
<keyword evidence="4 5" id="KW-0472">Membrane</keyword>
<feature type="transmembrane region" description="Helical" evidence="5">
    <location>
        <begin position="21"/>
        <end position="48"/>
    </location>
</feature>
<evidence type="ECO:0000256" key="3">
    <source>
        <dbReference type="ARBA" id="ARBA00022989"/>
    </source>
</evidence>
<protein>
    <recommendedName>
        <fullName evidence="8">CysZ-like protein</fullName>
    </recommendedName>
</protein>
<comment type="subcellular location">
    <subcellularLocation>
        <location evidence="1">Membrane</location>
        <topology evidence="1">Multi-pass membrane protein</topology>
    </subcellularLocation>
</comment>